<evidence type="ECO:0000256" key="2">
    <source>
        <dbReference type="ARBA" id="ARBA00022884"/>
    </source>
</evidence>
<name>A0A368KVJ1_9BACT</name>
<reference evidence="5 6" key="1">
    <citation type="submission" date="2018-07" db="EMBL/GenBank/DDBJ databases">
        <title>Comparative genomes isolates from brazilian mangrove.</title>
        <authorList>
            <person name="De Araujo J.E."/>
            <person name="Taketani R.G."/>
            <person name="Silva M.C.P."/>
            <person name="Lourenco M.V."/>
            <person name="Oliveira V.M."/>
            <person name="Andreote F.D."/>
        </authorList>
    </citation>
    <scope>NUCLEOTIDE SEQUENCE [LARGE SCALE GENOMIC DNA]</scope>
    <source>
        <strain evidence="5 6">HEX PRIS-MGV</strain>
    </source>
</reference>
<dbReference type="Proteomes" id="UP000253562">
    <property type="component" value="Unassembled WGS sequence"/>
</dbReference>
<keyword evidence="2 3" id="KW-0694">RNA-binding</keyword>
<dbReference type="InterPro" id="IPR020081">
    <property type="entry name" value="SsrA-bd_prot_CS"/>
</dbReference>
<comment type="function">
    <text evidence="3">Required for rescue of stalled ribosomes mediated by trans-translation. Binds to transfer-messenger RNA (tmRNA), required for stable association of tmRNA with ribosomes. tmRNA and SmpB together mimic tRNA shape, replacing the anticodon stem-loop with SmpB. tmRNA is encoded by the ssrA gene; the 2 termini fold to resemble tRNA(Ala) and it encodes a 'tag peptide', a short internal open reading frame. During trans-translation Ala-aminoacylated tmRNA acts like a tRNA, entering the A-site of stalled ribosomes, displacing the stalled mRNA. The ribosome then switches to translate the ORF on the tmRNA; the nascent peptide is terminated with the 'tag peptide' encoded by the tmRNA and targeted for degradation. The ribosome is freed to recommence translation, which seems to be the essential function of trans-translation.</text>
</comment>
<dbReference type="AlphaFoldDB" id="A0A368KVJ1"/>
<feature type="region of interest" description="Disordered" evidence="4">
    <location>
        <begin position="1"/>
        <end position="29"/>
    </location>
</feature>
<proteinExistence type="inferred from homology"/>
<dbReference type="HAMAP" id="MF_00023">
    <property type="entry name" value="SmpB"/>
    <property type="match status" value="1"/>
</dbReference>
<dbReference type="GO" id="GO:0003723">
    <property type="term" value="F:RNA binding"/>
    <property type="evidence" value="ECO:0007669"/>
    <property type="project" value="UniProtKB-UniRule"/>
</dbReference>
<gene>
    <name evidence="3" type="primary">smpB</name>
    <name evidence="5" type="ORF">DTL42_10750</name>
</gene>
<evidence type="ECO:0000256" key="1">
    <source>
        <dbReference type="ARBA" id="ARBA00022490"/>
    </source>
</evidence>
<dbReference type="InterPro" id="IPR000037">
    <property type="entry name" value="SsrA-bd_prot"/>
</dbReference>
<keyword evidence="1 3" id="KW-0963">Cytoplasm</keyword>
<organism evidence="5 6">
    <name type="scientific">Bremerella cremea</name>
    <dbReference type="NCBI Taxonomy" id="1031537"/>
    <lineage>
        <taxon>Bacteria</taxon>
        <taxon>Pseudomonadati</taxon>
        <taxon>Planctomycetota</taxon>
        <taxon>Planctomycetia</taxon>
        <taxon>Pirellulales</taxon>
        <taxon>Pirellulaceae</taxon>
        <taxon>Bremerella</taxon>
    </lineage>
</organism>
<dbReference type="OrthoDB" id="9805462at2"/>
<evidence type="ECO:0000256" key="4">
    <source>
        <dbReference type="SAM" id="MobiDB-lite"/>
    </source>
</evidence>
<dbReference type="SUPFAM" id="SSF74982">
    <property type="entry name" value="Small protein B (SmpB)"/>
    <property type="match status" value="1"/>
</dbReference>
<feature type="compositionally biased region" description="Basic and acidic residues" evidence="4">
    <location>
        <begin position="18"/>
        <end position="29"/>
    </location>
</feature>
<accession>A0A368KVJ1</accession>
<dbReference type="Pfam" id="PF01668">
    <property type="entry name" value="SmpB"/>
    <property type="match status" value="1"/>
</dbReference>
<sequence length="173" mass="19851">MSRPIWKEAPVAKKSKATKKEENKNEKLIGENRKARHDYEILDRLECGIQLVGSEVKSLRDGKLAMSEAFASVVNGEVFLINCEITPYSNSSDFLNHDARRKRKLLLHKREIAKFAAKGEEKGFTLVPLKMYFKQGRAKVLLGIGRGRQMHDKREKLKKDVAKRDIDRAMKRG</sequence>
<evidence type="ECO:0000313" key="6">
    <source>
        <dbReference type="Proteomes" id="UP000253562"/>
    </source>
</evidence>
<comment type="similarity">
    <text evidence="3">Belongs to the SmpB family.</text>
</comment>
<dbReference type="EMBL" id="QPEX01000019">
    <property type="protein sequence ID" value="RCS50578.1"/>
    <property type="molecule type" value="Genomic_DNA"/>
</dbReference>
<protein>
    <recommendedName>
        <fullName evidence="3">SsrA-binding protein</fullName>
    </recommendedName>
    <alternativeName>
        <fullName evidence="3">Small protein B</fullName>
    </alternativeName>
</protein>
<evidence type="ECO:0000256" key="3">
    <source>
        <dbReference type="HAMAP-Rule" id="MF_00023"/>
    </source>
</evidence>
<comment type="subcellular location">
    <subcellularLocation>
        <location evidence="3">Cytoplasm</location>
    </subcellularLocation>
    <text evidence="3">The tmRNA-SmpB complex associates with stalled 70S ribosomes.</text>
</comment>
<dbReference type="GO" id="GO:0070929">
    <property type="term" value="P:trans-translation"/>
    <property type="evidence" value="ECO:0007669"/>
    <property type="project" value="UniProtKB-UniRule"/>
</dbReference>
<dbReference type="PANTHER" id="PTHR30308:SF2">
    <property type="entry name" value="SSRA-BINDING PROTEIN"/>
    <property type="match status" value="1"/>
</dbReference>
<dbReference type="GO" id="GO:0070930">
    <property type="term" value="P:trans-translation-dependent protein tagging"/>
    <property type="evidence" value="ECO:0007669"/>
    <property type="project" value="TreeGrafter"/>
</dbReference>
<dbReference type="Gene3D" id="2.40.280.10">
    <property type="match status" value="1"/>
</dbReference>
<dbReference type="PANTHER" id="PTHR30308">
    <property type="entry name" value="TMRNA-BINDING COMPONENT OF TRANS-TRANSLATION TAGGING COMPLEX"/>
    <property type="match status" value="1"/>
</dbReference>
<evidence type="ECO:0000313" key="5">
    <source>
        <dbReference type="EMBL" id="RCS50578.1"/>
    </source>
</evidence>
<dbReference type="NCBIfam" id="NF003843">
    <property type="entry name" value="PRK05422.1"/>
    <property type="match status" value="1"/>
</dbReference>
<dbReference type="InterPro" id="IPR023620">
    <property type="entry name" value="SmpB"/>
</dbReference>
<dbReference type="GO" id="GO:0005829">
    <property type="term" value="C:cytosol"/>
    <property type="evidence" value="ECO:0007669"/>
    <property type="project" value="TreeGrafter"/>
</dbReference>
<dbReference type="NCBIfam" id="TIGR00086">
    <property type="entry name" value="smpB"/>
    <property type="match status" value="1"/>
</dbReference>
<comment type="caution">
    <text evidence="5">The sequence shown here is derived from an EMBL/GenBank/DDBJ whole genome shotgun (WGS) entry which is preliminary data.</text>
</comment>
<dbReference type="CDD" id="cd09294">
    <property type="entry name" value="SmpB"/>
    <property type="match status" value="1"/>
</dbReference>
<dbReference type="PROSITE" id="PS01317">
    <property type="entry name" value="SSRP"/>
    <property type="match status" value="1"/>
</dbReference>